<reference evidence="2 3" key="1">
    <citation type="submission" date="2018-10" db="EMBL/GenBank/DDBJ databases">
        <title>Genome sequence of Verticillium nonalfalfae VnAa140.</title>
        <authorList>
            <person name="Stajich J.E."/>
            <person name="Kasson M.T."/>
        </authorList>
    </citation>
    <scope>NUCLEOTIDE SEQUENCE [LARGE SCALE GENOMIC DNA]</scope>
    <source>
        <strain evidence="2 3">VnAa140</strain>
    </source>
</reference>
<protein>
    <submittedName>
        <fullName evidence="2">Uncharacterized protein</fullName>
    </submittedName>
</protein>
<comment type="caution">
    <text evidence="2">The sequence shown here is derived from an EMBL/GenBank/DDBJ whole genome shotgun (WGS) entry which is preliminary data.</text>
</comment>
<feature type="region of interest" description="Disordered" evidence="1">
    <location>
        <begin position="380"/>
        <end position="403"/>
    </location>
</feature>
<name>A0A3M9YJC0_9PEZI</name>
<gene>
    <name evidence="2" type="ORF">D7B24_001441</name>
</gene>
<feature type="compositionally biased region" description="Polar residues" evidence="1">
    <location>
        <begin position="135"/>
        <end position="158"/>
    </location>
</feature>
<evidence type="ECO:0000256" key="1">
    <source>
        <dbReference type="SAM" id="MobiDB-lite"/>
    </source>
</evidence>
<dbReference type="RefSeq" id="XP_028497876.1">
    <property type="nucleotide sequence ID" value="XM_028635674.1"/>
</dbReference>
<proteinExistence type="predicted"/>
<feature type="compositionally biased region" description="Basic and acidic residues" evidence="1">
    <location>
        <begin position="1"/>
        <end position="12"/>
    </location>
</feature>
<organism evidence="2 3">
    <name type="scientific">Verticillium nonalfalfae</name>
    <dbReference type="NCBI Taxonomy" id="1051616"/>
    <lineage>
        <taxon>Eukaryota</taxon>
        <taxon>Fungi</taxon>
        <taxon>Dikarya</taxon>
        <taxon>Ascomycota</taxon>
        <taxon>Pezizomycotina</taxon>
        <taxon>Sordariomycetes</taxon>
        <taxon>Hypocreomycetidae</taxon>
        <taxon>Glomerellales</taxon>
        <taxon>Plectosphaerellaceae</taxon>
        <taxon>Verticillium</taxon>
    </lineage>
</organism>
<dbReference type="GeneID" id="39605130"/>
<dbReference type="STRING" id="1051616.A0A3M9YJC0"/>
<keyword evidence="3" id="KW-1185">Reference proteome</keyword>
<feature type="compositionally biased region" description="Polar residues" evidence="1">
    <location>
        <begin position="36"/>
        <end position="47"/>
    </location>
</feature>
<accession>A0A3M9YJC0</accession>
<sequence length="567" mass="61764">MPNGLDRLERLFSKRKNSSTGTNLSTDRIEPAVDVQPTQLDNVSFPQPSFLRPKGKGERMVARDESTPAERHDSRASSLPEARSERMSMHSSTFSTASTGDLNNPPAHHMSLILRRKNLHASQLKEFKFPLPPKDTTTISSDLPTSPSCSPTTANSVGQRHLEHRHSSVILPSRADTPPASDHEDDLKFHHRQQAQSGSTPSLRPLNPPTPAASPEIKALSDPLGQEPDLGVADKRSMFAPLRRRKERKAAELRRAQSHVVLASTQTINQPKSVLKGGDVKDFFDLSDDDIAEEDLSADEPTTPEMTPYLRRPSTKTITSVRATTPMSKRSSTASVINPLADAAAHGAVQIAKIAAKHKFDLVYIVNLWPEKVHYTSAAASTPTSGCESASSSRPSSARSSLLDSMEGTVVETAAGMTGRLLAAYGLSKVASPFRISAAVHAKILRHESWIEYRSADAREGEFSRGYGHAFHAGFSRKLSTTTCASMEPRSEVDRGVVFAAYRQPGPDGKTRGCTPEELEALHADAEYLIDMLIAIHKAKRLRNPVAFSAQADDVGPMPPQRGDVFL</sequence>
<feature type="region of interest" description="Disordered" evidence="1">
    <location>
        <begin position="129"/>
        <end position="231"/>
    </location>
</feature>
<dbReference type="AlphaFoldDB" id="A0A3M9YJC0"/>
<evidence type="ECO:0000313" key="3">
    <source>
        <dbReference type="Proteomes" id="UP000267145"/>
    </source>
</evidence>
<dbReference type="EMBL" id="RBVV01000013">
    <property type="protein sequence ID" value="RNJ59718.1"/>
    <property type="molecule type" value="Genomic_DNA"/>
</dbReference>
<feature type="region of interest" description="Disordered" evidence="1">
    <location>
        <begin position="1"/>
        <end position="107"/>
    </location>
</feature>
<evidence type="ECO:0000313" key="2">
    <source>
        <dbReference type="EMBL" id="RNJ59718.1"/>
    </source>
</evidence>
<feature type="compositionally biased region" description="Basic and acidic residues" evidence="1">
    <location>
        <begin position="55"/>
        <end position="75"/>
    </location>
</feature>
<feature type="compositionally biased region" description="Polar residues" evidence="1">
    <location>
        <begin position="89"/>
        <end position="102"/>
    </location>
</feature>
<feature type="compositionally biased region" description="Low complexity" evidence="1">
    <location>
        <begin position="389"/>
        <end position="403"/>
    </location>
</feature>
<dbReference type="Proteomes" id="UP000267145">
    <property type="component" value="Unassembled WGS sequence"/>
</dbReference>